<keyword evidence="6 10" id="KW-0378">Hydrolase</keyword>
<dbReference type="CDD" id="cd09616">
    <property type="entry name" value="Peptidase_C12_UCH_L1_L3"/>
    <property type="match status" value="1"/>
</dbReference>
<evidence type="ECO:0000313" key="13">
    <source>
        <dbReference type="Proteomes" id="UP000887575"/>
    </source>
</evidence>
<dbReference type="InterPro" id="IPR038765">
    <property type="entry name" value="Papain-like_cys_pep_sf"/>
</dbReference>
<dbReference type="InterPro" id="IPR036959">
    <property type="entry name" value="Peptidase_C12_UCH_sf"/>
</dbReference>
<dbReference type="PRINTS" id="PR00707">
    <property type="entry name" value="UBCTHYDRLASE"/>
</dbReference>
<evidence type="ECO:0000256" key="3">
    <source>
        <dbReference type="ARBA" id="ARBA00012759"/>
    </source>
</evidence>
<evidence type="ECO:0000256" key="5">
    <source>
        <dbReference type="ARBA" id="ARBA00022786"/>
    </source>
</evidence>
<dbReference type="Gene3D" id="3.40.532.10">
    <property type="entry name" value="Peptidase C12, ubiquitin carboxyl-terminal hydrolase"/>
    <property type="match status" value="1"/>
</dbReference>
<evidence type="ECO:0000256" key="2">
    <source>
        <dbReference type="ARBA" id="ARBA00009326"/>
    </source>
</evidence>
<keyword evidence="5 10" id="KW-0833">Ubl conjugation pathway</keyword>
<dbReference type="EC" id="3.4.19.12" evidence="3 11"/>
<dbReference type="PROSITE" id="PS52048">
    <property type="entry name" value="UCH_DOMAIN"/>
    <property type="match status" value="1"/>
</dbReference>
<dbReference type="SUPFAM" id="SSF54001">
    <property type="entry name" value="Cysteine proteinases"/>
    <property type="match status" value="1"/>
</dbReference>
<keyword evidence="4 10" id="KW-0645">Protease</keyword>
<reference evidence="14" key="1">
    <citation type="submission" date="2024-02" db="UniProtKB">
        <authorList>
            <consortium name="WormBaseParasite"/>
        </authorList>
    </citation>
    <scope>IDENTIFICATION</scope>
</reference>
<feature type="active site" description="Proton donor" evidence="10">
    <location>
        <position position="164"/>
    </location>
</feature>
<name>A0AAF3F4S8_9BILA</name>
<dbReference type="PANTHER" id="PTHR10589:SF17">
    <property type="entry name" value="UBIQUITIN CARBOXYL-TERMINAL HYDROLASE"/>
    <property type="match status" value="1"/>
</dbReference>
<evidence type="ECO:0000256" key="8">
    <source>
        <dbReference type="ARBA" id="ARBA00055560"/>
    </source>
</evidence>
<keyword evidence="13" id="KW-1185">Reference proteome</keyword>
<proteinExistence type="inferred from homology"/>
<evidence type="ECO:0000256" key="9">
    <source>
        <dbReference type="ARBA" id="ARBA00073226"/>
    </source>
</evidence>
<evidence type="ECO:0000259" key="12">
    <source>
        <dbReference type="PROSITE" id="PS52048"/>
    </source>
</evidence>
<dbReference type="GO" id="GO:0005737">
    <property type="term" value="C:cytoplasm"/>
    <property type="evidence" value="ECO:0007669"/>
    <property type="project" value="TreeGrafter"/>
</dbReference>
<feature type="site" description="Important for enzyme activity" evidence="10">
    <location>
        <position position="179"/>
    </location>
</feature>
<evidence type="ECO:0000256" key="4">
    <source>
        <dbReference type="ARBA" id="ARBA00022670"/>
    </source>
</evidence>
<comment type="catalytic activity">
    <reaction evidence="1 10 11">
        <text>Thiol-dependent hydrolysis of ester, thioester, amide, peptide and isopeptide bonds formed by the C-terminal Gly of ubiquitin (a 76-residue protein attached to proteins as an intracellular targeting signal).</text>
        <dbReference type="EC" id="3.4.19.12"/>
    </reaction>
</comment>
<protein>
    <recommendedName>
        <fullName evidence="9 11">Ubiquitin carboxyl-terminal hydrolase</fullName>
        <ecNumber evidence="3 11">3.4.19.12</ecNumber>
    </recommendedName>
</protein>
<organism evidence="13 14">
    <name type="scientific">Mesorhabditis belari</name>
    <dbReference type="NCBI Taxonomy" id="2138241"/>
    <lineage>
        <taxon>Eukaryota</taxon>
        <taxon>Metazoa</taxon>
        <taxon>Ecdysozoa</taxon>
        <taxon>Nematoda</taxon>
        <taxon>Chromadorea</taxon>
        <taxon>Rhabditida</taxon>
        <taxon>Rhabditina</taxon>
        <taxon>Rhabditomorpha</taxon>
        <taxon>Rhabditoidea</taxon>
        <taxon>Rhabditidae</taxon>
        <taxon>Mesorhabditinae</taxon>
        <taxon>Mesorhabditis</taxon>
    </lineage>
</organism>
<dbReference type="GO" id="GO:0006511">
    <property type="term" value="P:ubiquitin-dependent protein catabolic process"/>
    <property type="evidence" value="ECO:0007669"/>
    <property type="project" value="UniProtKB-UniRule"/>
</dbReference>
<dbReference type="InterPro" id="IPR001578">
    <property type="entry name" value="Peptidase_C12_UCH"/>
</dbReference>
<dbReference type="AlphaFoldDB" id="A0AAF3F4S8"/>
<feature type="site" description="Transition state stabilizer" evidence="10">
    <location>
        <position position="86"/>
    </location>
</feature>
<keyword evidence="7 10" id="KW-0788">Thiol protease</keyword>
<dbReference type="Pfam" id="PF01088">
    <property type="entry name" value="Peptidase_C12"/>
    <property type="match status" value="1"/>
</dbReference>
<comment type="similarity">
    <text evidence="2 10 11">Belongs to the peptidase C12 family.</text>
</comment>
<dbReference type="WBParaSite" id="MBELARI_LOCUS20782">
    <property type="protein sequence ID" value="MBELARI_LOCUS20782"/>
    <property type="gene ID" value="MBELARI_LOCUS20782"/>
</dbReference>
<dbReference type="FunFam" id="3.40.532.10:FF:000006">
    <property type="entry name" value="Ubiquitin carboxyl-terminal hydrolase"/>
    <property type="match status" value="1"/>
</dbReference>
<evidence type="ECO:0000256" key="6">
    <source>
        <dbReference type="ARBA" id="ARBA00022801"/>
    </source>
</evidence>
<evidence type="ECO:0000313" key="14">
    <source>
        <dbReference type="WBParaSite" id="MBELARI_LOCUS20782"/>
    </source>
</evidence>
<dbReference type="PANTHER" id="PTHR10589">
    <property type="entry name" value="UBIQUITIN CARBOXYL-TERMINAL HYDROLASE"/>
    <property type="match status" value="1"/>
</dbReference>
<comment type="function">
    <text evidence="8">Ubiquitin-protein hydrolase is involved both in the processing of ubiquitin precursors and of ubiquitinated proteins. This enzyme is a thiol protease that recognizes and hydrolyzes a peptide bond at the C-terminal glycine of ubiquitin.</text>
</comment>
<sequence length="225" mass="24706">MTEWLPLESNPDSINSFLEKIGVESVDCVDVFSFDDDMLEFVPKPQLAMLLCFPDYKKVDAIMRPIYEKLKADGAKVPEGVFFMEQKIRNACGTFALFHALGNIEGKVDLGQGSFSSFLQKAKGLPPSEISKLLEHTSDIASAHENAARSGETEAPPGDKVEHHFICFVNVNGLLYEIDSRASFPRPLGATSGDTLVKDAGVFVKQLMSQMENISFAAMALVPKQ</sequence>
<evidence type="ECO:0000256" key="11">
    <source>
        <dbReference type="RuleBase" id="RU361215"/>
    </source>
</evidence>
<dbReference type="GO" id="GO:0004843">
    <property type="term" value="F:cysteine-type deubiquitinase activity"/>
    <property type="evidence" value="ECO:0007669"/>
    <property type="project" value="UniProtKB-UniRule"/>
</dbReference>
<feature type="active site" description="Nucleophile" evidence="10">
    <location>
        <position position="92"/>
    </location>
</feature>
<dbReference type="Proteomes" id="UP000887575">
    <property type="component" value="Unassembled WGS sequence"/>
</dbReference>
<evidence type="ECO:0000256" key="10">
    <source>
        <dbReference type="PROSITE-ProRule" id="PRU01393"/>
    </source>
</evidence>
<accession>A0AAF3F4S8</accession>
<evidence type="ECO:0000256" key="7">
    <source>
        <dbReference type="ARBA" id="ARBA00022807"/>
    </source>
</evidence>
<dbReference type="GO" id="GO:0016579">
    <property type="term" value="P:protein deubiquitination"/>
    <property type="evidence" value="ECO:0007669"/>
    <property type="project" value="TreeGrafter"/>
</dbReference>
<feature type="domain" description="UCH catalytic" evidence="12">
    <location>
        <begin position="3"/>
        <end position="223"/>
    </location>
</feature>
<evidence type="ECO:0000256" key="1">
    <source>
        <dbReference type="ARBA" id="ARBA00000707"/>
    </source>
</evidence>